<dbReference type="InterPro" id="IPR025997">
    <property type="entry name" value="SBP_2_dom"/>
</dbReference>
<comment type="subcellular location">
    <subcellularLocation>
        <location evidence="1">Cell envelope</location>
    </subcellularLocation>
</comment>
<evidence type="ECO:0000259" key="5">
    <source>
        <dbReference type="Pfam" id="PF13407"/>
    </source>
</evidence>
<dbReference type="SUPFAM" id="SSF53822">
    <property type="entry name" value="Periplasmic binding protein-like I"/>
    <property type="match status" value="1"/>
</dbReference>
<dbReference type="Pfam" id="PF13407">
    <property type="entry name" value="Peripla_BP_4"/>
    <property type="match status" value="1"/>
</dbReference>
<evidence type="ECO:0000313" key="6">
    <source>
        <dbReference type="EMBL" id="MBB3932133.1"/>
    </source>
</evidence>
<comment type="caution">
    <text evidence="6">The sequence shown here is derived from an EMBL/GenBank/DDBJ whole genome shotgun (WGS) entry which is preliminary data.</text>
</comment>
<dbReference type="RefSeq" id="WP_246409844.1">
    <property type="nucleotide sequence ID" value="NZ_JACIDS010000004.1"/>
</dbReference>
<dbReference type="AlphaFoldDB" id="A0A840ASA3"/>
<feature type="signal peptide" evidence="4">
    <location>
        <begin position="1"/>
        <end position="30"/>
    </location>
</feature>
<dbReference type="EMBL" id="JACIDS010000004">
    <property type="protein sequence ID" value="MBB3932133.1"/>
    <property type="molecule type" value="Genomic_DNA"/>
</dbReference>
<accession>A0A840ASA3</accession>
<dbReference type="CDD" id="cd01536">
    <property type="entry name" value="PBP1_ABC_sugar_binding-like"/>
    <property type="match status" value="1"/>
</dbReference>
<comment type="similarity">
    <text evidence="2">Belongs to the bacterial solute-binding protein 2 family.</text>
</comment>
<dbReference type="Gene3D" id="3.40.50.2300">
    <property type="match status" value="2"/>
</dbReference>
<proteinExistence type="inferred from homology"/>
<dbReference type="PANTHER" id="PTHR46847:SF1">
    <property type="entry name" value="D-ALLOSE-BINDING PERIPLASMIC PROTEIN-RELATED"/>
    <property type="match status" value="1"/>
</dbReference>
<feature type="domain" description="Periplasmic binding protein" evidence="5">
    <location>
        <begin position="72"/>
        <end position="334"/>
    </location>
</feature>
<sequence length="400" mass="42665">MKVDKPGMKRIGLRAAATTAMALMAGVAFAEDFHGFDPEKFDGAMLSADQLKAMVADASAAHKPNNGTGLVIGFANLTRDVSFTLKVEDGILANGKEAGVDVVVTDNHLDGATALANAESFLQRQVDYVIEFQTDANFGATIMQKMNDANTKVTAIDIPMPGATFFGANNPRSGFMGGAYLGQAALKKFGADKTKTGYLVIGELPQSGAIPAMRTGGQVAGFLAAVDGFPADHVIKIDSKNTLEESFTQMNNVLGRIPAGAPIFVTAINDQSATGMLRAVKQAGREGDLIVVGMGADEIQTMMDEPTFVASVGYFPERYGNYLIPLALMQLAGKTTPDTVLVNHVMVTKDNVCKYYEKFPCTSGKDPITFEFPQEKFAAHLAEIRQSPELKGFENLIPTN</sequence>
<evidence type="ECO:0000313" key="7">
    <source>
        <dbReference type="Proteomes" id="UP000553963"/>
    </source>
</evidence>
<keyword evidence="3 4" id="KW-0732">Signal</keyword>
<gene>
    <name evidence="6" type="ORF">GGR25_003191</name>
</gene>
<evidence type="ECO:0000256" key="2">
    <source>
        <dbReference type="ARBA" id="ARBA00007639"/>
    </source>
</evidence>
<keyword evidence="7" id="KW-1185">Reference proteome</keyword>
<dbReference type="GO" id="GO:0030246">
    <property type="term" value="F:carbohydrate binding"/>
    <property type="evidence" value="ECO:0007669"/>
    <property type="project" value="UniProtKB-ARBA"/>
</dbReference>
<evidence type="ECO:0000256" key="4">
    <source>
        <dbReference type="SAM" id="SignalP"/>
    </source>
</evidence>
<organism evidence="6 7">
    <name type="scientific">Kaistia hirudinis</name>
    <dbReference type="NCBI Taxonomy" id="1293440"/>
    <lineage>
        <taxon>Bacteria</taxon>
        <taxon>Pseudomonadati</taxon>
        <taxon>Pseudomonadota</taxon>
        <taxon>Alphaproteobacteria</taxon>
        <taxon>Hyphomicrobiales</taxon>
        <taxon>Kaistiaceae</taxon>
        <taxon>Kaistia</taxon>
    </lineage>
</organism>
<evidence type="ECO:0000256" key="1">
    <source>
        <dbReference type="ARBA" id="ARBA00004196"/>
    </source>
</evidence>
<dbReference type="InterPro" id="IPR028082">
    <property type="entry name" value="Peripla_BP_I"/>
</dbReference>
<evidence type="ECO:0000256" key="3">
    <source>
        <dbReference type="ARBA" id="ARBA00022729"/>
    </source>
</evidence>
<name>A0A840ASA3_9HYPH</name>
<reference evidence="6 7" key="1">
    <citation type="submission" date="2020-08" db="EMBL/GenBank/DDBJ databases">
        <title>Genomic Encyclopedia of Type Strains, Phase IV (KMG-IV): sequencing the most valuable type-strain genomes for metagenomic binning, comparative biology and taxonomic classification.</title>
        <authorList>
            <person name="Goeker M."/>
        </authorList>
    </citation>
    <scope>NUCLEOTIDE SEQUENCE [LARGE SCALE GENOMIC DNA]</scope>
    <source>
        <strain evidence="6 7">DSM 25966</strain>
    </source>
</reference>
<dbReference type="PANTHER" id="PTHR46847">
    <property type="entry name" value="D-ALLOSE-BINDING PERIPLASMIC PROTEIN-RELATED"/>
    <property type="match status" value="1"/>
</dbReference>
<feature type="chain" id="PRO_5032374292" evidence="4">
    <location>
        <begin position="31"/>
        <end position="400"/>
    </location>
</feature>
<dbReference type="Proteomes" id="UP000553963">
    <property type="component" value="Unassembled WGS sequence"/>
</dbReference>
<dbReference type="GO" id="GO:0030313">
    <property type="term" value="C:cell envelope"/>
    <property type="evidence" value="ECO:0007669"/>
    <property type="project" value="UniProtKB-SubCell"/>
</dbReference>
<protein>
    <submittedName>
        <fullName evidence="6">Ribose transport system substrate-binding protein</fullName>
    </submittedName>
</protein>